<sequence>MADIAQSPAPVATASRPAFPRSNSIARDYSNEQYVNDITIQWLYTPHSLIALAICVVILVTCAFDPQQYELKTALMRGLCAAAFVFIVLGLLVFPSGPFIRPNPAVWRAVFGLSVLYLFALIVLLFMDVHTARWAMTFFDSSLNVKPIERPYAADCRITFKTIHDATFDRFVIAHFVGWIAKSMVMRNRLVCWISSILWEIVEISFTHLLPNFAECWWDQIILDVLICNGLGIEFGYALCRYLEVQTYEWTGIRQTQTLTGKAKRLVMQLAPHSWMTVKWEFTKNWRRFLTLQALLVAFQIKDLNSFFLKSVLWIPSEHPLNIYRIVLIFVIGLPSLRQVYIYTSDSKCKRLGSQAWVLTLIIVVEMLIGIKFGQELFQTRTAPTHVKVIWAVLVPSYIFVCIAILLKSKRTESEKND</sequence>
<evidence type="ECO:0000256" key="9">
    <source>
        <dbReference type="ARBA" id="ARBA00023264"/>
    </source>
</evidence>
<keyword evidence="6 11" id="KW-1133">Transmembrane helix</keyword>
<feature type="transmembrane region" description="Helical" evidence="11">
    <location>
        <begin position="356"/>
        <end position="374"/>
    </location>
</feature>
<evidence type="ECO:0000256" key="6">
    <source>
        <dbReference type="ARBA" id="ARBA00022989"/>
    </source>
</evidence>
<evidence type="ECO:0008006" key="13">
    <source>
        <dbReference type="Google" id="ProtNLM"/>
    </source>
</evidence>
<feature type="transmembrane region" description="Helical" evidence="11">
    <location>
        <begin position="106"/>
        <end position="127"/>
    </location>
</feature>
<keyword evidence="5" id="KW-0256">Endoplasmic reticulum</keyword>
<comment type="pathway">
    <text evidence="2">Lipid metabolism.</text>
</comment>
<dbReference type="GO" id="GO:0005789">
    <property type="term" value="C:endoplasmic reticulum membrane"/>
    <property type="evidence" value="ECO:0007669"/>
    <property type="project" value="UniProtKB-SubCell"/>
</dbReference>
<keyword evidence="9" id="KW-1208">Phospholipid metabolism</keyword>
<organism evidence="12">
    <name type="scientific">Spongospora subterranea</name>
    <dbReference type="NCBI Taxonomy" id="70186"/>
    <lineage>
        <taxon>Eukaryota</taxon>
        <taxon>Sar</taxon>
        <taxon>Rhizaria</taxon>
        <taxon>Endomyxa</taxon>
        <taxon>Phytomyxea</taxon>
        <taxon>Plasmodiophorida</taxon>
        <taxon>Plasmodiophoridae</taxon>
        <taxon>Spongospora</taxon>
    </lineage>
</organism>
<keyword evidence="7" id="KW-0443">Lipid metabolism</keyword>
<evidence type="ECO:0000313" key="12">
    <source>
        <dbReference type="EMBL" id="CRZ10110.1"/>
    </source>
</evidence>
<feature type="transmembrane region" description="Helical" evidence="11">
    <location>
        <begin position="42"/>
        <end position="62"/>
    </location>
</feature>
<evidence type="ECO:0000256" key="3">
    <source>
        <dbReference type="ARBA" id="ARBA00022679"/>
    </source>
</evidence>
<dbReference type="GO" id="GO:0106245">
    <property type="term" value="F:L-serine-phosphatidylethanolamine phosphatidyltransferase activity"/>
    <property type="evidence" value="ECO:0007669"/>
    <property type="project" value="InterPro"/>
</dbReference>
<evidence type="ECO:0000256" key="10">
    <source>
        <dbReference type="ARBA" id="ARBA00025707"/>
    </source>
</evidence>
<dbReference type="AlphaFoldDB" id="A0A0H5R7I2"/>
<evidence type="ECO:0000256" key="2">
    <source>
        <dbReference type="ARBA" id="ARBA00005189"/>
    </source>
</evidence>
<feature type="transmembrane region" description="Helical" evidence="11">
    <location>
        <begin position="74"/>
        <end position="94"/>
    </location>
</feature>
<dbReference type="EMBL" id="HACM01009668">
    <property type="protein sequence ID" value="CRZ10110.1"/>
    <property type="molecule type" value="Transcribed_RNA"/>
</dbReference>
<comment type="subcellular location">
    <subcellularLocation>
        <location evidence="1">Endoplasmic reticulum membrane</location>
        <topology evidence="1">Multi-pass membrane protein</topology>
    </subcellularLocation>
</comment>
<protein>
    <recommendedName>
        <fullName evidence="13">L-serine-phosphatidylethanolamine phosphatidyltransferase</fullName>
    </recommendedName>
</protein>
<evidence type="ECO:0000256" key="8">
    <source>
        <dbReference type="ARBA" id="ARBA00023136"/>
    </source>
</evidence>
<dbReference type="PANTHER" id="PTHR15362">
    <property type="entry name" value="PHOSPHATIDYLINOSITOL SYNTHASE"/>
    <property type="match status" value="1"/>
</dbReference>
<dbReference type="GO" id="GO:0006659">
    <property type="term" value="P:phosphatidylserine biosynthetic process"/>
    <property type="evidence" value="ECO:0007669"/>
    <property type="project" value="InterPro"/>
</dbReference>
<proteinExistence type="predicted"/>
<evidence type="ECO:0000256" key="1">
    <source>
        <dbReference type="ARBA" id="ARBA00004477"/>
    </source>
</evidence>
<comment type="pathway">
    <text evidence="10">Phospholipid metabolism.</text>
</comment>
<keyword evidence="3" id="KW-0808">Transferase</keyword>
<feature type="transmembrane region" description="Helical" evidence="11">
    <location>
        <begin position="389"/>
        <end position="407"/>
    </location>
</feature>
<name>A0A0H5R7I2_9EUKA</name>
<accession>A0A0H5R7I2</accession>
<evidence type="ECO:0000256" key="5">
    <source>
        <dbReference type="ARBA" id="ARBA00022824"/>
    </source>
</evidence>
<dbReference type="InterPro" id="IPR004277">
    <property type="entry name" value="PSS"/>
</dbReference>
<dbReference type="PANTHER" id="PTHR15362:SF15">
    <property type="entry name" value="PHOSPHATIDYLSERINE SYNTHASE 1"/>
    <property type="match status" value="1"/>
</dbReference>
<evidence type="ECO:0000256" key="11">
    <source>
        <dbReference type="SAM" id="Phobius"/>
    </source>
</evidence>
<evidence type="ECO:0000256" key="7">
    <source>
        <dbReference type="ARBA" id="ARBA00023098"/>
    </source>
</evidence>
<evidence type="ECO:0000256" key="4">
    <source>
        <dbReference type="ARBA" id="ARBA00022692"/>
    </source>
</evidence>
<keyword evidence="8 11" id="KW-0472">Membrane</keyword>
<keyword evidence="4 11" id="KW-0812">Transmembrane</keyword>
<reference evidence="12" key="1">
    <citation type="submission" date="2015-04" db="EMBL/GenBank/DDBJ databases">
        <title>The genome sequence of the plant pathogenic Rhizarian Plasmodiophora brassicae reveals insights in its biotrophic life cycle and the origin of chitin synthesis.</title>
        <authorList>
            <person name="Schwelm A."/>
            <person name="Fogelqvist J."/>
            <person name="Knaust A."/>
            <person name="Julke S."/>
            <person name="Lilja T."/>
            <person name="Dhandapani V."/>
            <person name="Bonilla-Rosso G."/>
            <person name="Karlsson M."/>
            <person name="Shevchenko A."/>
            <person name="Choi S.R."/>
            <person name="Kim H.G."/>
            <person name="Park J.Y."/>
            <person name="Lim Y.P."/>
            <person name="Ludwig-Muller J."/>
            <person name="Dixelius C."/>
        </authorList>
    </citation>
    <scope>NUCLEOTIDE SEQUENCE</scope>
    <source>
        <tissue evidence="12">Potato root galls</tissue>
    </source>
</reference>
<dbReference type="Pfam" id="PF03034">
    <property type="entry name" value="PSS"/>
    <property type="match status" value="1"/>
</dbReference>